<dbReference type="Proteomes" id="UP001056132">
    <property type="component" value="Chromosome 1"/>
</dbReference>
<evidence type="ECO:0000313" key="2">
    <source>
        <dbReference type="Proteomes" id="UP001056132"/>
    </source>
</evidence>
<dbReference type="KEGG" id="ccam:M5D45_10530"/>
<sequence length="62" mass="7003">MLEGRVIWLSDADFIPARIDDETLPVQFRLKPEAFDASLSAHVVLWRGEVVKNVVGPASQRR</sequence>
<name>A0AAE9I340_9BURK</name>
<dbReference type="EMBL" id="CP097330">
    <property type="protein sequence ID" value="URF02991.1"/>
    <property type="molecule type" value="Genomic_DNA"/>
</dbReference>
<gene>
    <name evidence="1" type="ORF">M5D45_10530</name>
</gene>
<evidence type="ECO:0000313" key="1">
    <source>
        <dbReference type="EMBL" id="URF02991.1"/>
    </source>
</evidence>
<reference evidence="1" key="2">
    <citation type="submission" date="2022-05" db="EMBL/GenBank/DDBJ databases">
        <authorList>
            <person name="Kunte H.-J."/>
        </authorList>
    </citation>
    <scope>NUCLEOTIDE SEQUENCE</scope>
    <source>
        <strain evidence="1">G5</strain>
    </source>
</reference>
<dbReference type="RefSeq" id="WP_211943846.1">
    <property type="nucleotide sequence ID" value="NZ_CAJPVH010000047.1"/>
</dbReference>
<reference evidence="1" key="1">
    <citation type="journal article" date="2022" name="Microbiol. Resour. Announc.">
        <title>Genome Sequence of Cupriavidus campinensis Strain G5, a Member of a Bacterial Consortium Capable of Polyethylene Degradation.</title>
        <authorList>
            <person name="Schneider B."/>
            <person name="Pfeiffer F."/>
            <person name="Dyall-Smith M."/>
            <person name="Kunte H.J."/>
        </authorList>
    </citation>
    <scope>NUCLEOTIDE SEQUENCE</scope>
    <source>
        <strain evidence="1">G5</strain>
    </source>
</reference>
<accession>A0AAE9I340</accession>
<dbReference type="AlphaFoldDB" id="A0AAE9I340"/>
<organism evidence="1 2">
    <name type="scientific">Cupriavidus campinensis</name>
    <dbReference type="NCBI Taxonomy" id="151783"/>
    <lineage>
        <taxon>Bacteria</taxon>
        <taxon>Pseudomonadati</taxon>
        <taxon>Pseudomonadota</taxon>
        <taxon>Betaproteobacteria</taxon>
        <taxon>Burkholderiales</taxon>
        <taxon>Burkholderiaceae</taxon>
        <taxon>Cupriavidus</taxon>
    </lineage>
</organism>
<protein>
    <submittedName>
        <fullName evidence="1">Uncharacterized protein</fullName>
    </submittedName>
</protein>
<proteinExistence type="predicted"/>